<feature type="domain" description="F-box" evidence="2">
    <location>
        <begin position="1"/>
        <end position="47"/>
    </location>
</feature>
<dbReference type="PANTHER" id="PTHR31672">
    <property type="entry name" value="BNACNNG10540D PROTEIN"/>
    <property type="match status" value="1"/>
</dbReference>
<proteinExistence type="predicted"/>
<organism evidence="3 4">
    <name type="scientific">Oldenlandia corymbosa var. corymbosa</name>
    <dbReference type="NCBI Taxonomy" id="529605"/>
    <lineage>
        <taxon>Eukaryota</taxon>
        <taxon>Viridiplantae</taxon>
        <taxon>Streptophyta</taxon>
        <taxon>Embryophyta</taxon>
        <taxon>Tracheophyta</taxon>
        <taxon>Spermatophyta</taxon>
        <taxon>Magnoliopsida</taxon>
        <taxon>eudicotyledons</taxon>
        <taxon>Gunneridae</taxon>
        <taxon>Pentapetalae</taxon>
        <taxon>asterids</taxon>
        <taxon>lamiids</taxon>
        <taxon>Gentianales</taxon>
        <taxon>Rubiaceae</taxon>
        <taxon>Rubioideae</taxon>
        <taxon>Spermacoceae</taxon>
        <taxon>Hedyotis-Oldenlandia complex</taxon>
        <taxon>Oldenlandia</taxon>
    </lineage>
</organism>
<dbReference type="NCBIfam" id="TIGR01640">
    <property type="entry name" value="F_box_assoc_1"/>
    <property type="match status" value="1"/>
</dbReference>
<evidence type="ECO:0000259" key="2">
    <source>
        <dbReference type="PROSITE" id="PS50181"/>
    </source>
</evidence>
<dbReference type="SUPFAM" id="SSF81383">
    <property type="entry name" value="F-box domain"/>
    <property type="match status" value="1"/>
</dbReference>
<dbReference type="PROSITE" id="PS50181">
    <property type="entry name" value="FBOX"/>
    <property type="match status" value="1"/>
</dbReference>
<gene>
    <name evidence="3" type="ORF">OLC1_LOCUS12678</name>
</gene>
<dbReference type="SMART" id="SM00256">
    <property type="entry name" value="FBOX"/>
    <property type="match status" value="1"/>
</dbReference>
<dbReference type="InterPro" id="IPR050796">
    <property type="entry name" value="SCF_F-box_component"/>
</dbReference>
<dbReference type="Gene3D" id="1.20.1280.50">
    <property type="match status" value="1"/>
</dbReference>
<evidence type="ECO:0000256" key="1">
    <source>
        <dbReference type="SAM" id="Phobius"/>
    </source>
</evidence>
<dbReference type="InterPro" id="IPR036047">
    <property type="entry name" value="F-box-like_dom_sf"/>
</dbReference>
<evidence type="ECO:0000313" key="4">
    <source>
        <dbReference type="Proteomes" id="UP001161247"/>
    </source>
</evidence>
<name>A0AAV1DA55_OLDCO</name>
<dbReference type="Proteomes" id="UP001161247">
    <property type="component" value="Chromosome 4"/>
</dbReference>
<dbReference type="EMBL" id="OX459121">
    <property type="protein sequence ID" value="CAI9103542.1"/>
    <property type="molecule type" value="Genomic_DNA"/>
</dbReference>
<accession>A0AAV1DA55</accession>
<reference evidence="3" key="1">
    <citation type="submission" date="2023-03" db="EMBL/GenBank/DDBJ databases">
        <authorList>
            <person name="Julca I."/>
        </authorList>
    </citation>
    <scope>NUCLEOTIDE SEQUENCE</scope>
</reference>
<dbReference type="InterPro" id="IPR006527">
    <property type="entry name" value="F-box-assoc_dom_typ1"/>
</dbReference>
<dbReference type="InterPro" id="IPR017451">
    <property type="entry name" value="F-box-assoc_interact_dom"/>
</dbReference>
<dbReference type="PANTHER" id="PTHR31672:SF13">
    <property type="entry name" value="F-BOX PROTEIN CPR30-LIKE"/>
    <property type="match status" value="1"/>
</dbReference>
<dbReference type="InterPro" id="IPR001810">
    <property type="entry name" value="F-box_dom"/>
</dbReference>
<dbReference type="Pfam" id="PF07734">
    <property type="entry name" value="FBA_1"/>
    <property type="match status" value="1"/>
</dbReference>
<keyword evidence="1" id="KW-0472">Membrane</keyword>
<feature type="transmembrane region" description="Helical" evidence="1">
    <location>
        <begin position="208"/>
        <end position="231"/>
    </location>
</feature>
<sequence>MLQTDLPPELFFEVFLRVPAKDLVTCILVCKLWLSIIKSPKFIITHVKYLKDIRADDSLLLIEEQSAYAVSDVTFAPVGNISYSLPVRPGMDRVLGWCNGLVGLALRFDFGWKVILWNPALSKCKVIDELLDQSGEGSDGGSWSQAGTEYALGWLEIHNDLKVVKVCSRSHITEISIYSLTTGTWNPYGGEDAPAVIFAWSHFFAKGAIHWVCLAKVGNVLFCGIAAFNLVENRFIKAMKLPRECYDATDFFEGGSILELRGELAFFCSWIPGSGRGNNYFNIWAMQEYGVDSSWNKVFTMEINGIIDWPLGFTKSERLVCFFQNGIDEKAVPGVCNFSTREIQVFEGVNVINMVLDYMETALLI</sequence>
<evidence type="ECO:0000313" key="3">
    <source>
        <dbReference type="EMBL" id="CAI9103542.1"/>
    </source>
</evidence>
<keyword evidence="1" id="KW-1133">Transmembrane helix</keyword>
<protein>
    <submittedName>
        <fullName evidence="3">OLC1v1002046C2</fullName>
    </submittedName>
</protein>
<dbReference type="Pfam" id="PF00646">
    <property type="entry name" value="F-box"/>
    <property type="match status" value="1"/>
</dbReference>
<dbReference type="AlphaFoldDB" id="A0AAV1DA55"/>
<keyword evidence="4" id="KW-1185">Reference proteome</keyword>
<keyword evidence="1" id="KW-0812">Transmembrane</keyword>